<evidence type="ECO:0000259" key="1">
    <source>
        <dbReference type="Pfam" id="PF04991"/>
    </source>
</evidence>
<dbReference type="STRING" id="1121865.OMW_01757"/>
<dbReference type="GO" id="GO:0009100">
    <property type="term" value="P:glycoprotein metabolic process"/>
    <property type="evidence" value="ECO:0007669"/>
    <property type="project" value="UniProtKB-ARBA"/>
</dbReference>
<keyword evidence="3" id="KW-1185">Reference proteome</keyword>
<reference evidence="2 3" key="1">
    <citation type="submission" date="2013-03" db="EMBL/GenBank/DDBJ databases">
        <title>The Genome Sequence of Enterococcus columbae ATCC_51263 (PacBio/Illumina hybrid assembly).</title>
        <authorList>
            <consortium name="The Broad Institute Genomics Platform"/>
            <consortium name="The Broad Institute Genome Sequencing Center for Infectious Disease"/>
            <person name="Earl A."/>
            <person name="Russ C."/>
            <person name="Gilmore M."/>
            <person name="Surin D."/>
            <person name="Walker B."/>
            <person name="Young S."/>
            <person name="Zeng Q."/>
            <person name="Gargeya S."/>
            <person name="Fitzgerald M."/>
            <person name="Haas B."/>
            <person name="Abouelleil A."/>
            <person name="Allen A.W."/>
            <person name="Alvarado L."/>
            <person name="Arachchi H.M."/>
            <person name="Berlin A.M."/>
            <person name="Chapman S.B."/>
            <person name="Gainer-Dewar J."/>
            <person name="Goldberg J."/>
            <person name="Griggs A."/>
            <person name="Gujja S."/>
            <person name="Hansen M."/>
            <person name="Howarth C."/>
            <person name="Imamovic A."/>
            <person name="Ireland A."/>
            <person name="Larimer J."/>
            <person name="McCowan C."/>
            <person name="Murphy C."/>
            <person name="Pearson M."/>
            <person name="Poon T.W."/>
            <person name="Priest M."/>
            <person name="Roberts A."/>
            <person name="Saif S."/>
            <person name="Shea T."/>
            <person name="Sisk P."/>
            <person name="Sykes S."/>
            <person name="Wortman J."/>
            <person name="Nusbaum C."/>
            <person name="Birren B."/>
        </authorList>
    </citation>
    <scope>NUCLEOTIDE SEQUENCE [LARGE SCALE GENOMIC DNA]</scope>
    <source>
        <strain evidence="2 3">ATCC 51263</strain>
    </source>
</reference>
<sequence length="282" mass="34019">MQKEYFIEVLNVEMEHLTDNKLRKLQLTELELLKEVDRICRKNNIDYSLYAGTLLGAVRHKGFIPWDDDADIAFRPKEYQKFFEACKNDLNTEKFFLQDYRTDPNYRWGYAKLRRKNSAFIRKGQEHMKYQNGICIDLFVLYNVPNNILLRIFYNFIFLIIRKCLYSEAGMVSAPHTLLRIWYRILYIIPRNLIFSFANKLIYKQPSELISQMYYPNLKRCKYGIPAYAMEEFTELEFEDTVFKVFKEYDKILKFIYGDYLMLPPKEKRNSHNPTVKIIFPK</sequence>
<dbReference type="InterPro" id="IPR007074">
    <property type="entry name" value="LicD/FKTN/FKRP_NTP_transf"/>
</dbReference>
<protein>
    <recommendedName>
        <fullName evidence="1">LicD/FKTN/FKRP nucleotidyltransferase domain-containing protein</fullName>
    </recommendedName>
</protein>
<dbReference type="OrthoDB" id="9786100at2"/>
<proteinExistence type="predicted"/>
<accession>S0KIL2</accession>
<dbReference type="Proteomes" id="UP000014113">
    <property type="component" value="Unassembled WGS sequence"/>
</dbReference>
<evidence type="ECO:0000313" key="3">
    <source>
        <dbReference type="Proteomes" id="UP000014113"/>
    </source>
</evidence>
<dbReference type="eggNOG" id="COG3475">
    <property type="taxonomic scope" value="Bacteria"/>
</dbReference>
<feature type="domain" description="LicD/FKTN/FKRP nucleotidyltransferase" evidence="1">
    <location>
        <begin position="40"/>
        <end position="258"/>
    </location>
</feature>
<dbReference type="EMBL" id="ASWJ01000006">
    <property type="protein sequence ID" value="EOW83953.1"/>
    <property type="molecule type" value="Genomic_DNA"/>
</dbReference>
<gene>
    <name evidence="2" type="ORF">I568_01400</name>
</gene>
<dbReference type="PANTHER" id="PTHR43404:SF2">
    <property type="entry name" value="LIPOPOLYSACCHARIDE CHOLINEPHOSPHOTRANSFERASE LICD"/>
    <property type="match status" value="1"/>
</dbReference>
<dbReference type="Pfam" id="PF04991">
    <property type="entry name" value="LicD"/>
    <property type="match status" value="1"/>
</dbReference>
<dbReference type="PANTHER" id="PTHR43404">
    <property type="entry name" value="LIPOPOLYSACCHARIDE CHOLINEPHOSPHOTRANSFERASE LICD"/>
    <property type="match status" value="1"/>
</dbReference>
<evidence type="ECO:0000313" key="2">
    <source>
        <dbReference type="EMBL" id="EOW83953.1"/>
    </source>
</evidence>
<dbReference type="PATRIC" id="fig|1121865.3.peg.1700"/>
<organism evidence="2 3">
    <name type="scientific">Enterococcus columbae DSM 7374 = ATCC 51263</name>
    <dbReference type="NCBI Taxonomy" id="1121865"/>
    <lineage>
        <taxon>Bacteria</taxon>
        <taxon>Bacillati</taxon>
        <taxon>Bacillota</taxon>
        <taxon>Bacilli</taxon>
        <taxon>Lactobacillales</taxon>
        <taxon>Enterococcaceae</taxon>
        <taxon>Enterococcus</taxon>
    </lineage>
</organism>
<dbReference type="InterPro" id="IPR052942">
    <property type="entry name" value="LPS_cholinephosphotransferase"/>
</dbReference>
<dbReference type="AlphaFoldDB" id="S0KIL2"/>
<comment type="caution">
    <text evidence="2">The sequence shown here is derived from an EMBL/GenBank/DDBJ whole genome shotgun (WGS) entry which is preliminary data.</text>
</comment>
<name>S0KIL2_9ENTE</name>